<evidence type="ECO:0000313" key="10">
    <source>
        <dbReference type="EMBL" id="QDU79365.1"/>
    </source>
</evidence>
<dbReference type="InterPro" id="IPR015421">
    <property type="entry name" value="PyrdxlP-dep_Trfase_major"/>
</dbReference>
<comment type="function">
    <text evidence="8">Catalyzes the removal of elemental sulfur and selenium atoms from L-cysteine, L-cystine, L-selenocysteine, and L-selenocystine to produce L-alanine.</text>
</comment>
<evidence type="ECO:0000313" key="11">
    <source>
        <dbReference type="Proteomes" id="UP000317178"/>
    </source>
</evidence>
<dbReference type="InterPro" id="IPR015424">
    <property type="entry name" value="PyrdxlP-dep_Trfase"/>
</dbReference>
<proteinExistence type="inferred from homology"/>
<dbReference type="Proteomes" id="UP000317178">
    <property type="component" value="Chromosome"/>
</dbReference>
<name>A0A518CJG6_9PLAN</name>
<comment type="catalytic activity">
    <reaction evidence="6 8">
        <text>(sulfur carrier)-H + L-cysteine = (sulfur carrier)-SH + L-alanine</text>
        <dbReference type="Rhea" id="RHEA:43892"/>
        <dbReference type="Rhea" id="RHEA-COMP:14737"/>
        <dbReference type="Rhea" id="RHEA-COMP:14739"/>
        <dbReference type="ChEBI" id="CHEBI:29917"/>
        <dbReference type="ChEBI" id="CHEBI:35235"/>
        <dbReference type="ChEBI" id="CHEBI:57972"/>
        <dbReference type="ChEBI" id="CHEBI:64428"/>
        <dbReference type="EC" id="2.8.1.7"/>
    </reaction>
</comment>
<evidence type="ECO:0000256" key="5">
    <source>
        <dbReference type="ARBA" id="ARBA00022898"/>
    </source>
</evidence>
<sequence length="417" mass="46447">MAPTMATEWNINQVRSDFPILSQKLENGQQVVFLDSAASAQKPTIVLDKEREVYSQYYANAYRGVYEFGAKVDEELETSRETVREFLNANSTNEIVFTSGTTMSLNVVAQAWGRKFLKEGDEVLLNEMEHHANIVPWQMIAQETGAKLRYLPLTEDGQLDLGRLPEFLNERTKVLSVTAMSNMLGTINPLEVLSKAAKTVGAKFVVDAAQYVPHGPIDVQALDIDFLAFSGHKIFGSTGVGILYGRENLLEEMPPLLGGGHMISEVHLDHSTWAGLPAKFEAGTIPIAQAISLGKAINYVNDLGWENLQRHEQELSAYAWEQLQTVPGIKIYGPGLKERGAIFSFTMEGAHPEDIAQLLNRKGVFVRHGHHCTMPLHNVLNITASVRASFAMYNTREEVDALIAALHFTRERLRLNR</sequence>
<keyword evidence="4 8" id="KW-0808">Transferase</keyword>
<dbReference type="GO" id="GO:0031071">
    <property type="term" value="F:cysteine desulfurase activity"/>
    <property type="evidence" value="ECO:0007669"/>
    <property type="project" value="UniProtKB-UniRule"/>
</dbReference>
<evidence type="ECO:0000256" key="6">
    <source>
        <dbReference type="ARBA" id="ARBA00050776"/>
    </source>
</evidence>
<dbReference type="GO" id="GO:0030170">
    <property type="term" value="F:pyridoxal phosphate binding"/>
    <property type="evidence" value="ECO:0007669"/>
    <property type="project" value="UniProtKB-UniRule"/>
</dbReference>
<dbReference type="OrthoDB" id="9804366at2"/>
<keyword evidence="5 8" id="KW-0663">Pyridoxal phosphate</keyword>
<dbReference type="PANTHER" id="PTHR43586:SF8">
    <property type="entry name" value="CYSTEINE DESULFURASE 1, CHLOROPLASTIC"/>
    <property type="match status" value="1"/>
</dbReference>
<dbReference type="KEGG" id="plon:Pla110_10730"/>
<gene>
    <name evidence="10" type="primary">csd_1</name>
    <name evidence="10" type="ORF">Pla110_10730</name>
</gene>
<dbReference type="Pfam" id="PF00266">
    <property type="entry name" value="Aminotran_5"/>
    <property type="match status" value="1"/>
</dbReference>
<dbReference type="InterPro" id="IPR015422">
    <property type="entry name" value="PyrdxlP-dep_Trfase_small"/>
</dbReference>
<dbReference type="NCBIfam" id="TIGR01979">
    <property type="entry name" value="sufS"/>
    <property type="match status" value="1"/>
</dbReference>
<dbReference type="GO" id="GO:0006534">
    <property type="term" value="P:cysteine metabolic process"/>
    <property type="evidence" value="ECO:0007669"/>
    <property type="project" value="UniProtKB-UniRule"/>
</dbReference>
<evidence type="ECO:0000256" key="7">
    <source>
        <dbReference type="RuleBase" id="RU004504"/>
    </source>
</evidence>
<organism evidence="10 11">
    <name type="scientific">Polystyrenella longa</name>
    <dbReference type="NCBI Taxonomy" id="2528007"/>
    <lineage>
        <taxon>Bacteria</taxon>
        <taxon>Pseudomonadati</taxon>
        <taxon>Planctomycetota</taxon>
        <taxon>Planctomycetia</taxon>
        <taxon>Planctomycetales</taxon>
        <taxon>Planctomycetaceae</taxon>
        <taxon>Polystyrenella</taxon>
    </lineage>
</organism>
<dbReference type="Gene3D" id="3.90.1150.10">
    <property type="entry name" value="Aspartate Aminotransferase, domain 1"/>
    <property type="match status" value="1"/>
</dbReference>
<dbReference type="InterPro" id="IPR000192">
    <property type="entry name" value="Aminotrans_V_dom"/>
</dbReference>
<dbReference type="CDD" id="cd06453">
    <property type="entry name" value="SufS_like"/>
    <property type="match status" value="1"/>
</dbReference>
<dbReference type="SUPFAM" id="SSF53383">
    <property type="entry name" value="PLP-dependent transferases"/>
    <property type="match status" value="1"/>
</dbReference>
<dbReference type="PANTHER" id="PTHR43586">
    <property type="entry name" value="CYSTEINE DESULFURASE"/>
    <property type="match status" value="1"/>
</dbReference>
<feature type="domain" description="Aminotransferase class V" evidence="9">
    <location>
        <begin position="32"/>
        <end position="402"/>
    </location>
</feature>
<dbReference type="InterPro" id="IPR010970">
    <property type="entry name" value="Cys_dSase_SufS"/>
</dbReference>
<evidence type="ECO:0000256" key="4">
    <source>
        <dbReference type="ARBA" id="ARBA00022679"/>
    </source>
</evidence>
<dbReference type="EC" id="2.8.1.7" evidence="3 8"/>
<evidence type="ECO:0000256" key="8">
    <source>
        <dbReference type="RuleBase" id="RU004506"/>
    </source>
</evidence>
<protein>
    <recommendedName>
        <fullName evidence="3 8">Cysteine desulfurase</fullName>
        <ecNumber evidence="3 8">2.8.1.7</ecNumber>
    </recommendedName>
</protein>
<accession>A0A518CJG6</accession>
<dbReference type="Gene3D" id="3.40.640.10">
    <property type="entry name" value="Type I PLP-dependent aspartate aminotransferase-like (Major domain)"/>
    <property type="match status" value="1"/>
</dbReference>
<evidence type="ECO:0000256" key="1">
    <source>
        <dbReference type="ARBA" id="ARBA00001933"/>
    </source>
</evidence>
<comment type="cofactor">
    <cofactor evidence="1 7">
        <name>pyridoxal 5'-phosphate</name>
        <dbReference type="ChEBI" id="CHEBI:597326"/>
    </cofactor>
</comment>
<reference evidence="10 11" key="1">
    <citation type="submission" date="2019-02" db="EMBL/GenBank/DDBJ databases">
        <title>Deep-cultivation of Planctomycetes and their phenomic and genomic characterization uncovers novel biology.</title>
        <authorList>
            <person name="Wiegand S."/>
            <person name="Jogler M."/>
            <person name="Boedeker C."/>
            <person name="Pinto D."/>
            <person name="Vollmers J."/>
            <person name="Rivas-Marin E."/>
            <person name="Kohn T."/>
            <person name="Peeters S.H."/>
            <person name="Heuer A."/>
            <person name="Rast P."/>
            <person name="Oberbeckmann S."/>
            <person name="Bunk B."/>
            <person name="Jeske O."/>
            <person name="Meyerdierks A."/>
            <person name="Storesund J.E."/>
            <person name="Kallscheuer N."/>
            <person name="Luecker S."/>
            <person name="Lage O.M."/>
            <person name="Pohl T."/>
            <person name="Merkel B.J."/>
            <person name="Hornburger P."/>
            <person name="Mueller R.-W."/>
            <person name="Bruemmer F."/>
            <person name="Labrenz M."/>
            <person name="Spormann A.M."/>
            <person name="Op den Camp H."/>
            <person name="Overmann J."/>
            <person name="Amann R."/>
            <person name="Jetten M.S.M."/>
            <person name="Mascher T."/>
            <person name="Medema M.H."/>
            <person name="Devos D.P."/>
            <person name="Kaster A.-K."/>
            <person name="Ovreas L."/>
            <person name="Rohde M."/>
            <person name="Galperin M.Y."/>
            <person name="Jogler C."/>
        </authorList>
    </citation>
    <scope>NUCLEOTIDE SEQUENCE [LARGE SCALE GENOMIC DNA]</scope>
    <source>
        <strain evidence="10 11">Pla110</strain>
    </source>
</reference>
<dbReference type="RefSeq" id="WP_144993915.1">
    <property type="nucleotide sequence ID" value="NZ_CP036281.1"/>
</dbReference>
<keyword evidence="11" id="KW-1185">Reference proteome</keyword>
<comment type="similarity">
    <text evidence="2 8">Belongs to the class-V pyridoxal-phosphate-dependent aminotransferase family. Csd subfamily.</text>
</comment>
<dbReference type="PROSITE" id="PS00595">
    <property type="entry name" value="AA_TRANSFER_CLASS_5"/>
    <property type="match status" value="1"/>
</dbReference>
<dbReference type="EMBL" id="CP036281">
    <property type="protein sequence ID" value="QDU79365.1"/>
    <property type="molecule type" value="Genomic_DNA"/>
</dbReference>
<dbReference type="InterPro" id="IPR020578">
    <property type="entry name" value="Aminotrans_V_PyrdxlP_BS"/>
</dbReference>
<dbReference type="AlphaFoldDB" id="A0A518CJG6"/>
<evidence type="ECO:0000256" key="3">
    <source>
        <dbReference type="ARBA" id="ARBA00012239"/>
    </source>
</evidence>
<evidence type="ECO:0000256" key="2">
    <source>
        <dbReference type="ARBA" id="ARBA00010447"/>
    </source>
</evidence>
<evidence type="ECO:0000259" key="9">
    <source>
        <dbReference type="Pfam" id="PF00266"/>
    </source>
</evidence>